<evidence type="ECO:0000256" key="1">
    <source>
        <dbReference type="ARBA" id="ARBA00001974"/>
    </source>
</evidence>
<dbReference type="InterPro" id="IPR036188">
    <property type="entry name" value="FAD/NAD-bd_sf"/>
</dbReference>
<feature type="transmembrane region" description="Helical" evidence="23">
    <location>
        <begin position="514"/>
        <end position="531"/>
    </location>
</feature>
<reference evidence="24 25" key="1">
    <citation type="submission" date="2013-11" db="EMBL/GenBank/DDBJ databases">
        <title>The Damaraland mole rat (Fukomys damarensis) genome and evolution of African mole rats.</title>
        <authorList>
            <person name="Gladyshev V.N."/>
            <person name="Fang X."/>
        </authorList>
    </citation>
    <scope>NUCLEOTIDE SEQUENCE [LARGE SCALE GENOMIC DNA]</scope>
    <source>
        <tissue evidence="24">Liver</tissue>
    </source>
</reference>
<evidence type="ECO:0000256" key="5">
    <source>
        <dbReference type="ARBA" id="ARBA00022630"/>
    </source>
</evidence>
<evidence type="ECO:0000256" key="2">
    <source>
        <dbReference type="ARBA" id="ARBA00004111"/>
    </source>
</evidence>
<comment type="catalytic activity">
    <reaction evidence="20">
        <text>(S)-nicotine + NADPH + O2 = trans-(S)-nicotine N(1')-oxide + NADP(+) + H2O</text>
        <dbReference type="Rhea" id="RHEA:58720"/>
        <dbReference type="ChEBI" id="CHEBI:15377"/>
        <dbReference type="ChEBI" id="CHEBI:15379"/>
        <dbReference type="ChEBI" id="CHEBI:57783"/>
        <dbReference type="ChEBI" id="CHEBI:58349"/>
        <dbReference type="ChEBI" id="CHEBI:59806"/>
        <dbReference type="ChEBI" id="CHEBI:142660"/>
    </reaction>
    <physiologicalReaction direction="left-to-right" evidence="20">
        <dbReference type="Rhea" id="RHEA:58721"/>
    </physiologicalReaction>
</comment>
<dbReference type="FunFam" id="3.50.50.60:FF:000279">
    <property type="entry name" value="Dimethylaniline monooxygenase [N-oxide-forming]"/>
    <property type="match status" value="1"/>
</dbReference>
<dbReference type="PRINTS" id="PR01123">
    <property type="entry name" value="FMOXYGENASE3"/>
</dbReference>
<dbReference type="GO" id="GO:0047822">
    <property type="term" value="F:hypotaurine monooxygenase activity"/>
    <property type="evidence" value="ECO:0007669"/>
    <property type="project" value="RHEA"/>
</dbReference>
<dbReference type="PANTHER" id="PTHR23023">
    <property type="entry name" value="DIMETHYLANILINE MONOOXYGENASE"/>
    <property type="match status" value="1"/>
</dbReference>
<dbReference type="GO" id="GO:0050660">
    <property type="term" value="F:flavin adenine dinucleotide binding"/>
    <property type="evidence" value="ECO:0007669"/>
    <property type="project" value="InterPro"/>
</dbReference>
<accession>A0A091CYA5</accession>
<keyword evidence="6 23" id="KW-0812">Transmembrane</keyword>
<comment type="catalytic activity">
    <reaction evidence="19">
        <text>albendazole + NADPH + O2 + H(+) = albendazole S-oxide + NADP(+) + H2O</text>
        <dbReference type="Rhea" id="RHEA:10796"/>
        <dbReference type="ChEBI" id="CHEBI:15377"/>
        <dbReference type="ChEBI" id="CHEBI:15378"/>
        <dbReference type="ChEBI" id="CHEBI:15379"/>
        <dbReference type="ChEBI" id="CHEBI:16664"/>
        <dbReference type="ChEBI" id="CHEBI:16959"/>
        <dbReference type="ChEBI" id="CHEBI:57783"/>
        <dbReference type="ChEBI" id="CHEBI:58349"/>
        <dbReference type="EC" id="1.14.13.32"/>
    </reaction>
    <physiologicalReaction direction="left-to-right" evidence="19">
        <dbReference type="Rhea" id="RHEA:10797"/>
    </physiologicalReaction>
</comment>
<evidence type="ECO:0000313" key="25">
    <source>
        <dbReference type="Proteomes" id="UP000028990"/>
    </source>
</evidence>
<dbReference type="Gene3D" id="3.50.50.60">
    <property type="entry name" value="FAD/NAD(P)-binding domain"/>
    <property type="match status" value="2"/>
</dbReference>
<evidence type="ECO:0000256" key="15">
    <source>
        <dbReference type="ARBA" id="ARBA00046239"/>
    </source>
</evidence>
<evidence type="ECO:0000256" key="7">
    <source>
        <dbReference type="ARBA" id="ARBA00022824"/>
    </source>
</evidence>
<dbReference type="AlphaFoldDB" id="A0A091CYA5"/>
<evidence type="ECO:0000256" key="23">
    <source>
        <dbReference type="SAM" id="Phobius"/>
    </source>
</evidence>
<keyword evidence="11 23" id="KW-1133">Transmembrane helix</keyword>
<keyword evidence="5 21" id="KW-0285">Flavoprotein</keyword>
<dbReference type="InterPro" id="IPR050346">
    <property type="entry name" value="FMO-like"/>
</dbReference>
<dbReference type="OrthoDB" id="66881at2759"/>
<dbReference type="FunFam" id="3.50.50.60:FF:000454">
    <property type="entry name" value="Dimethylaniline monooxygenase [N-oxide-forming]"/>
    <property type="match status" value="1"/>
</dbReference>
<dbReference type="InterPro" id="IPR002255">
    <property type="entry name" value="Flavin_mOase_3"/>
</dbReference>
<evidence type="ECO:0000256" key="17">
    <source>
        <dbReference type="ARBA" id="ARBA00048088"/>
    </source>
</evidence>
<evidence type="ECO:0000256" key="10">
    <source>
        <dbReference type="ARBA" id="ARBA00022857"/>
    </source>
</evidence>
<keyword evidence="9" id="KW-0492">Microsome</keyword>
<keyword evidence="7 21" id="KW-0256">Endoplasmic reticulum</keyword>
<dbReference type="Pfam" id="PF00743">
    <property type="entry name" value="FMO-like"/>
    <property type="match status" value="1"/>
</dbReference>
<dbReference type="InterPro" id="IPR000960">
    <property type="entry name" value="Flavin_mOase"/>
</dbReference>
<comment type="subcellular location">
    <subcellularLocation>
        <location evidence="3">Endoplasmic reticulum membrane</location>
        <topology evidence="3">Single-pass membrane protein</topology>
    </subcellularLocation>
    <subcellularLocation>
        <location evidence="2">Microsome membrane</location>
        <topology evidence="2">Single-pass membrane protein</topology>
    </subcellularLocation>
</comment>
<keyword evidence="14 21" id="KW-0472">Membrane</keyword>
<comment type="function">
    <text evidence="15">Essential hepatic enzyme that catalyzes the oxygenation of a wide variety of nitrogen- and sulfur-containing compounds including drugs as well as dietary compounds. Plays an important role in the metabolism of trimethylamine (TMA), via the production of trimethylamine N-oxide (TMAO) metabolite. TMA is generated by the action of gut microbiota using dietary precursors such as choline, choline containing compounds, betaine or L-carnitine. By regulating TMAO concentration, FMO3 directly impacts both platelet responsiveness and rate of thrombus formation.</text>
</comment>
<dbReference type="EMBL" id="KN123899">
    <property type="protein sequence ID" value="KFO22900.1"/>
    <property type="molecule type" value="Genomic_DNA"/>
</dbReference>
<dbReference type="OMA" id="WFDLQYD"/>
<comment type="catalytic activity">
    <reaction evidence="18">
        <text>N,N-dimethylaniline + NADPH + O2 + H(+) = N,N-dimethylaniline N-oxide + NADP(+) + H2O</text>
        <dbReference type="Rhea" id="RHEA:24468"/>
        <dbReference type="ChEBI" id="CHEBI:15377"/>
        <dbReference type="ChEBI" id="CHEBI:15378"/>
        <dbReference type="ChEBI" id="CHEBI:15379"/>
        <dbReference type="ChEBI" id="CHEBI:16269"/>
        <dbReference type="ChEBI" id="CHEBI:17735"/>
        <dbReference type="ChEBI" id="CHEBI:57783"/>
        <dbReference type="ChEBI" id="CHEBI:58349"/>
        <dbReference type="EC" id="1.14.13.8"/>
    </reaction>
    <physiologicalReaction direction="left-to-right" evidence="18">
        <dbReference type="Rhea" id="RHEA:24469"/>
    </physiologicalReaction>
</comment>
<evidence type="ECO:0000256" key="6">
    <source>
        <dbReference type="ARBA" id="ARBA00022692"/>
    </source>
</evidence>
<dbReference type="PIRSF" id="PIRSF000332">
    <property type="entry name" value="FMO"/>
    <property type="match status" value="1"/>
</dbReference>
<keyword evidence="12 21" id="KW-0560">Oxidoreductase</keyword>
<dbReference type="GO" id="GO:0006805">
    <property type="term" value="P:xenobiotic metabolic process"/>
    <property type="evidence" value="ECO:0007669"/>
    <property type="project" value="UniProtKB-ARBA"/>
</dbReference>
<dbReference type="STRING" id="885580.ENSFDAP00000017658"/>
<keyword evidence="25" id="KW-1185">Reference proteome</keyword>
<dbReference type="GO" id="GO:0005789">
    <property type="term" value="C:endoplasmic reticulum membrane"/>
    <property type="evidence" value="ECO:0007669"/>
    <property type="project" value="UniProtKB-SubCell"/>
</dbReference>
<comment type="catalytic activity">
    <reaction evidence="17">
        <text>trimethylamine + NADPH + O2 = trimethylamine N-oxide + NADP(+) + H2O</text>
        <dbReference type="Rhea" id="RHEA:31979"/>
        <dbReference type="ChEBI" id="CHEBI:15377"/>
        <dbReference type="ChEBI" id="CHEBI:15379"/>
        <dbReference type="ChEBI" id="CHEBI:15724"/>
        <dbReference type="ChEBI" id="CHEBI:57783"/>
        <dbReference type="ChEBI" id="CHEBI:58349"/>
        <dbReference type="ChEBI" id="CHEBI:58389"/>
        <dbReference type="EC" id="1.14.13.148"/>
    </reaction>
    <physiologicalReaction direction="left-to-right" evidence="17">
        <dbReference type="Rhea" id="RHEA:31980"/>
    </physiologicalReaction>
</comment>
<evidence type="ECO:0000256" key="22">
    <source>
        <dbReference type="RuleBase" id="RU361177"/>
    </source>
</evidence>
<keyword evidence="8 21" id="KW-0274">FAD</keyword>
<dbReference type="FunFam" id="3.50.50.60:FF:000073">
    <property type="entry name" value="Dimethylaniline monooxygenase [N-oxide-forming]"/>
    <property type="match status" value="1"/>
</dbReference>
<name>A0A091CYA5_FUKDA</name>
<proteinExistence type="inferred from homology"/>
<keyword evidence="13 21" id="KW-0503">Monooxygenase</keyword>
<gene>
    <name evidence="24" type="ORF">H920_15714</name>
</gene>
<evidence type="ECO:0000256" key="12">
    <source>
        <dbReference type="ARBA" id="ARBA00023002"/>
    </source>
</evidence>
<dbReference type="GO" id="GO:0047638">
    <property type="term" value="F:albendazole monooxygenase activity"/>
    <property type="evidence" value="ECO:0007669"/>
    <property type="project" value="UniProtKB-EC"/>
</dbReference>
<dbReference type="SUPFAM" id="SSF51905">
    <property type="entry name" value="FAD/NAD(P)-binding domain"/>
    <property type="match status" value="2"/>
</dbReference>
<evidence type="ECO:0000256" key="21">
    <source>
        <dbReference type="PIRNR" id="PIRNR000332"/>
    </source>
</evidence>
<organism evidence="24 25">
    <name type="scientific">Fukomys damarensis</name>
    <name type="common">Damaraland mole rat</name>
    <name type="synonym">Cryptomys damarensis</name>
    <dbReference type="NCBI Taxonomy" id="885580"/>
    <lineage>
        <taxon>Eukaryota</taxon>
        <taxon>Metazoa</taxon>
        <taxon>Chordata</taxon>
        <taxon>Craniata</taxon>
        <taxon>Vertebrata</taxon>
        <taxon>Euteleostomi</taxon>
        <taxon>Mammalia</taxon>
        <taxon>Eutheria</taxon>
        <taxon>Euarchontoglires</taxon>
        <taxon>Glires</taxon>
        <taxon>Rodentia</taxon>
        <taxon>Hystricomorpha</taxon>
        <taxon>Bathyergidae</taxon>
        <taxon>Fukomys</taxon>
    </lineage>
</organism>
<evidence type="ECO:0000256" key="13">
    <source>
        <dbReference type="ARBA" id="ARBA00023033"/>
    </source>
</evidence>
<evidence type="ECO:0000313" key="24">
    <source>
        <dbReference type="EMBL" id="KFO22900.1"/>
    </source>
</evidence>
<dbReference type="InterPro" id="IPR020946">
    <property type="entry name" value="Flavin_mOase-like"/>
</dbReference>
<comment type="cofactor">
    <cofactor evidence="1 21 22">
        <name>FAD</name>
        <dbReference type="ChEBI" id="CHEBI:57692"/>
    </cofactor>
</comment>
<evidence type="ECO:0000256" key="19">
    <source>
        <dbReference type="ARBA" id="ARBA00050880"/>
    </source>
</evidence>
<dbReference type="EC" id="1.-.-.-" evidence="22"/>
<dbReference type="GO" id="GO:0004499">
    <property type="term" value="F:N,N-dimethylaniline monooxygenase activity"/>
    <property type="evidence" value="ECO:0007669"/>
    <property type="project" value="UniProtKB-UniRule"/>
</dbReference>
<dbReference type="FunFam" id="3.50.50.60:FF:000023">
    <property type="entry name" value="Dimethylaniline monooxygenase [N-oxide-forming]"/>
    <property type="match status" value="1"/>
</dbReference>
<evidence type="ECO:0000256" key="18">
    <source>
        <dbReference type="ARBA" id="ARBA00049443"/>
    </source>
</evidence>
<keyword evidence="10 21" id="KW-0521">NADP</keyword>
<dbReference type="GO" id="GO:0050661">
    <property type="term" value="F:NADP binding"/>
    <property type="evidence" value="ECO:0007669"/>
    <property type="project" value="InterPro"/>
</dbReference>
<evidence type="ECO:0000256" key="9">
    <source>
        <dbReference type="ARBA" id="ARBA00022848"/>
    </source>
</evidence>
<evidence type="ECO:0000256" key="3">
    <source>
        <dbReference type="ARBA" id="ARBA00004389"/>
    </source>
</evidence>
<dbReference type="eggNOG" id="KOG1399">
    <property type="taxonomic scope" value="Eukaryota"/>
</dbReference>
<dbReference type="GO" id="GO:0034899">
    <property type="term" value="F:trimethylamine monooxygenase activity"/>
    <property type="evidence" value="ECO:0007669"/>
    <property type="project" value="UniProtKB-EC"/>
</dbReference>
<protein>
    <recommendedName>
        <fullName evidence="22">Flavin-containing monooxygenase</fullName>
        <ecNumber evidence="22">1.-.-.-</ecNumber>
    </recommendedName>
</protein>
<evidence type="ECO:0000256" key="14">
    <source>
        <dbReference type="ARBA" id="ARBA00023136"/>
    </source>
</evidence>
<dbReference type="Proteomes" id="UP000028990">
    <property type="component" value="Unassembled WGS sequence"/>
</dbReference>
<evidence type="ECO:0000256" key="11">
    <source>
        <dbReference type="ARBA" id="ARBA00022989"/>
    </source>
</evidence>
<evidence type="ECO:0000256" key="8">
    <source>
        <dbReference type="ARBA" id="ARBA00022827"/>
    </source>
</evidence>
<dbReference type="PRINTS" id="PR00370">
    <property type="entry name" value="FMOXYGENASE"/>
</dbReference>
<evidence type="ECO:0000256" key="20">
    <source>
        <dbReference type="ARBA" id="ARBA00052724"/>
    </source>
</evidence>
<evidence type="ECO:0000256" key="4">
    <source>
        <dbReference type="ARBA" id="ARBA00009183"/>
    </source>
</evidence>
<evidence type="ECO:0000256" key="16">
    <source>
        <dbReference type="ARBA" id="ARBA00048041"/>
    </source>
</evidence>
<sequence length="532" mass="60020">MVRRVAIIGAGVSGLASIRSCLEEGLEPTCFERSNDIGGLWKFSNHAEEGRASIYKSVFTNSSKEMMCFPDVPFPDDFPNFIYHGKLQEYITAFAREKDLLKYIQFERLVTSVTKRCDFSVTGQWDITTEKDGKKESTIFDAVMICSGHHVYPNIPKESFPGLKDFKGQCLHSRDYKEPGIWKGKRVLVIGLGNSGCDIAAELSHTAEQVMISSRSGSWVMSRVWDDGYPWDMVFITRFQTLLKNNLPTAVSDWWYVKQMNARFKHENYGLMPLNGTLRKEPVFNDELPARILCGTVSIKPNVKKFTKTAAIFEDGTMFEAIDCVIFATGYGYAYPFLDESIIRSRNNVVTLFKGIFPPQLEKSTLAVIGLVQSLGAAIPTTDLQARWAAQVIKGTCVLPSVKDMMDDIDKKMGKKRKLFGKSETIQTDYIDYMDELASFIGAKPNIPWLFLTDPKLAVEVFFGPCSPYQFRLVGPGKWSGARNAILTQWDRTLKPTSTRIVGDLQKPSVCFHLFKFLAIPILFIALFLMLI</sequence>
<comment type="similarity">
    <text evidence="4 21 22">Belongs to the FMO family.</text>
</comment>
<comment type="catalytic activity">
    <reaction evidence="16">
        <text>hypotaurine + NADPH + O2 + H(+) = taurine + NADP(+) + H2O</text>
        <dbReference type="Rhea" id="RHEA:69819"/>
        <dbReference type="ChEBI" id="CHEBI:15377"/>
        <dbReference type="ChEBI" id="CHEBI:15378"/>
        <dbReference type="ChEBI" id="CHEBI:15379"/>
        <dbReference type="ChEBI" id="CHEBI:57783"/>
        <dbReference type="ChEBI" id="CHEBI:57853"/>
        <dbReference type="ChEBI" id="CHEBI:58349"/>
        <dbReference type="ChEBI" id="CHEBI:507393"/>
        <dbReference type="EC" id="1.14.13.8"/>
    </reaction>
    <physiologicalReaction direction="left-to-right" evidence="16">
        <dbReference type="Rhea" id="RHEA:69820"/>
    </physiologicalReaction>
</comment>